<dbReference type="GO" id="GO:0016787">
    <property type="term" value="F:hydrolase activity"/>
    <property type="evidence" value="ECO:0007669"/>
    <property type="project" value="UniProtKB-KW"/>
</dbReference>
<dbReference type="RefSeq" id="WP_160754841.1">
    <property type="nucleotide sequence ID" value="NZ_WTYL01000001.1"/>
</dbReference>
<dbReference type="Proteomes" id="UP000431922">
    <property type="component" value="Unassembled WGS sequence"/>
</dbReference>
<name>A0A845B6F4_9SPHN</name>
<dbReference type="Gene3D" id="3.40.710.10">
    <property type="entry name" value="DD-peptidase/beta-lactamase superfamily"/>
    <property type="match status" value="1"/>
</dbReference>
<dbReference type="OrthoDB" id="9808046at2"/>
<dbReference type="Pfam" id="PF00144">
    <property type="entry name" value="Beta-lactamase"/>
    <property type="match status" value="1"/>
</dbReference>
<dbReference type="InterPro" id="IPR050789">
    <property type="entry name" value="Diverse_Enzym_Activities"/>
</dbReference>
<gene>
    <name evidence="2" type="ORF">GRI65_01920</name>
</gene>
<dbReference type="PROSITE" id="PS51318">
    <property type="entry name" value="TAT"/>
    <property type="match status" value="1"/>
</dbReference>
<dbReference type="AlphaFoldDB" id="A0A845B6F4"/>
<keyword evidence="3" id="KW-1185">Reference proteome</keyword>
<feature type="domain" description="Beta-lactamase-related" evidence="1">
    <location>
        <begin position="96"/>
        <end position="418"/>
    </location>
</feature>
<evidence type="ECO:0000313" key="3">
    <source>
        <dbReference type="Proteomes" id="UP000431922"/>
    </source>
</evidence>
<evidence type="ECO:0000313" key="2">
    <source>
        <dbReference type="EMBL" id="MXP43209.1"/>
    </source>
</evidence>
<dbReference type="SUPFAM" id="SSF56601">
    <property type="entry name" value="beta-lactamase/transpeptidase-like"/>
    <property type="match status" value="1"/>
</dbReference>
<proteinExistence type="predicted"/>
<dbReference type="InterPro" id="IPR012338">
    <property type="entry name" value="Beta-lactam/transpept-like"/>
</dbReference>
<protein>
    <submittedName>
        <fullName evidence="2">Serine hydrolase</fullName>
    </submittedName>
</protein>
<dbReference type="PANTHER" id="PTHR43283:SF3">
    <property type="entry name" value="BETA-LACTAMASE FAMILY PROTEIN (AFU_ORTHOLOGUE AFUA_5G07500)"/>
    <property type="match status" value="1"/>
</dbReference>
<dbReference type="InterPro" id="IPR006311">
    <property type="entry name" value="TAT_signal"/>
</dbReference>
<dbReference type="InterPro" id="IPR001466">
    <property type="entry name" value="Beta-lactam-related"/>
</dbReference>
<keyword evidence="2" id="KW-0378">Hydrolase</keyword>
<reference evidence="2 3" key="1">
    <citation type="submission" date="2019-12" db="EMBL/GenBank/DDBJ databases">
        <title>Genomic-based taxomic classification of the family Erythrobacteraceae.</title>
        <authorList>
            <person name="Xu L."/>
        </authorList>
    </citation>
    <scope>NUCLEOTIDE SEQUENCE [LARGE SCALE GENOMIC DNA]</scope>
    <source>
        <strain evidence="2 3">KCTC 42453</strain>
    </source>
</reference>
<accession>A0A845B6F4</accession>
<comment type="caution">
    <text evidence="2">The sequence shown here is derived from an EMBL/GenBank/DDBJ whole genome shotgun (WGS) entry which is preliminary data.</text>
</comment>
<sequence>MAYREFEDVAFSRRSLLRGGAWLGAGAALAGLPMGAAAFAKDSTASATWTNVAAMVNKYAGSPLANMVASMGWGQQSPEIIAKGTLALGGATSAGIDSLYRIYSMTKPITGMAAMMLIDEGKLGLDQPLAEILPAYANMKVQRTPDGSITDTVPADRPITIRHLLTHTAGLGYGIIQKGPIKDAYEEMGLIPGQVSRIPIPGLGRGVPVTSLEAFADGLATLPLVYQPGTTWSYSVSLDLLGRVIEVVSGVPFDEYLATNIFKPCGMTSTWFQVPESEIGRLTANYGVVGGALLPIDPANASIYTLKPAFPFGGAGLVSSPRDYDRFLRMLLGYGKIDGTRVMGELAVRVGTSNLLPEVVDTAGTFADGAGFGAGGRVGLREQAGTYGWGGAAGTVALVNMKIGLRASLFTQYMPSDAFPVHGAFPVAVVADLSAMQG</sequence>
<dbReference type="PANTHER" id="PTHR43283">
    <property type="entry name" value="BETA-LACTAMASE-RELATED"/>
    <property type="match status" value="1"/>
</dbReference>
<evidence type="ECO:0000259" key="1">
    <source>
        <dbReference type="Pfam" id="PF00144"/>
    </source>
</evidence>
<dbReference type="EMBL" id="WTYL01000001">
    <property type="protein sequence ID" value="MXP43209.1"/>
    <property type="molecule type" value="Genomic_DNA"/>
</dbReference>
<organism evidence="2 3">
    <name type="scientific">Allopontixanthobacter sediminis</name>
    <dbReference type="NCBI Taxonomy" id="1689985"/>
    <lineage>
        <taxon>Bacteria</taxon>
        <taxon>Pseudomonadati</taxon>
        <taxon>Pseudomonadota</taxon>
        <taxon>Alphaproteobacteria</taxon>
        <taxon>Sphingomonadales</taxon>
        <taxon>Erythrobacteraceae</taxon>
        <taxon>Allopontixanthobacter</taxon>
    </lineage>
</organism>